<keyword evidence="2" id="KW-1185">Reference proteome</keyword>
<sequence length="211" mass="24979">MLVKVENERNKRNDENKLEAALNGKLYTVHVNHRQRKIRNFEEWTTLNASFYQNGIGLEKVYEDRKKGVNRFLRQIDNNSSKNRSEEVYKETSAVLEPKGLVLDLVKNYSKKTLVEVGLEMTRTWYLILTEKANDVDQKLNRQYEASQFGIGIKSNIEHDTAYNLEHACKVWKKKVKRLKKVTRKSENKELNELKKHEKFKYTILNPIYEA</sequence>
<evidence type="ECO:0000313" key="2">
    <source>
        <dbReference type="Proteomes" id="UP000789901"/>
    </source>
</evidence>
<evidence type="ECO:0000313" key="1">
    <source>
        <dbReference type="EMBL" id="CAG8793648.1"/>
    </source>
</evidence>
<organism evidence="1 2">
    <name type="scientific">Gigaspora margarita</name>
    <dbReference type="NCBI Taxonomy" id="4874"/>
    <lineage>
        <taxon>Eukaryota</taxon>
        <taxon>Fungi</taxon>
        <taxon>Fungi incertae sedis</taxon>
        <taxon>Mucoromycota</taxon>
        <taxon>Glomeromycotina</taxon>
        <taxon>Glomeromycetes</taxon>
        <taxon>Diversisporales</taxon>
        <taxon>Gigasporaceae</taxon>
        <taxon>Gigaspora</taxon>
    </lineage>
</organism>
<gene>
    <name evidence="1" type="ORF">GMARGA_LOCUS21639</name>
</gene>
<comment type="caution">
    <text evidence="1">The sequence shown here is derived from an EMBL/GenBank/DDBJ whole genome shotgun (WGS) entry which is preliminary data.</text>
</comment>
<reference evidence="1 2" key="1">
    <citation type="submission" date="2021-06" db="EMBL/GenBank/DDBJ databases">
        <authorList>
            <person name="Kallberg Y."/>
            <person name="Tangrot J."/>
            <person name="Rosling A."/>
        </authorList>
    </citation>
    <scope>NUCLEOTIDE SEQUENCE [LARGE SCALE GENOMIC DNA]</scope>
    <source>
        <strain evidence="1 2">120-4 pot B 10/14</strain>
    </source>
</reference>
<dbReference type="Proteomes" id="UP000789901">
    <property type="component" value="Unassembled WGS sequence"/>
</dbReference>
<accession>A0ABN7VQL7</accession>
<dbReference type="EMBL" id="CAJVQB010020165">
    <property type="protein sequence ID" value="CAG8793648.1"/>
    <property type="molecule type" value="Genomic_DNA"/>
</dbReference>
<proteinExistence type="predicted"/>
<name>A0ABN7VQL7_GIGMA</name>
<protein>
    <submittedName>
        <fullName evidence="1">40364_t:CDS:1</fullName>
    </submittedName>
</protein>